<proteinExistence type="predicted"/>
<feature type="compositionally biased region" description="Basic and acidic residues" evidence="1">
    <location>
        <begin position="151"/>
        <end position="171"/>
    </location>
</feature>
<dbReference type="Proteomes" id="UP000325182">
    <property type="component" value="Unassembled WGS sequence"/>
</dbReference>
<name>A0A5D4MAU0_9BACI</name>
<protein>
    <recommendedName>
        <fullName evidence="5">Lipoprotein</fullName>
    </recommendedName>
</protein>
<gene>
    <name evidence="3" type="ORF">FZC84_14030</name>
</gene>
<dbReference type="EMBL" id="VTEG01000010">
    <property type="protein sequence ID" value="TYR98547.1"/>
    <property type="molecule type" value="Genomic_DNA"/>
</dbReference>
<evidence type="ECO:0000256" key="2">
    <source>
        <dbReference type="SAM" id="SignalP"/>
    </source>
</evidence>
<dbReference type="Pfam" id="PF05573">
    <property type="entry name" value="NosL"/>
    <property type="match status" value="1"/>
</dbReference>
<dbReference type="AlphaFoldDB" id="A0A5D4MAU0"/>
<dbReference type="PANTHER" id="PTHR41247">
    <property type="entry name" value="HTH-TYPE TRANSCRIPTIONAL REPRESSOR YCNK"/>
    <property type="match status" value="1"/>
</dbReference>
<accession>A0A5D4MAU0</accession>
<organism evidence="3 4">
    <name type="scientific">Rossellomorea vietnamensis</name>
    <dbReference type="NCBI Taxonomy" id="218284"/>
    <lineage>
        <taxon>Bacteria</taxon>
        <taxon>Bacillati</taxon>
        <taxon>Bacillota</taxon>
        <taxon>Bacilli</taxon>
        <taxon>Bacillales</taxon>
        <taxon>Bacillaceae</taxon>
        <taxon>Rossellomorea</taxon>
    </lineage>
</organism>
<evidence type="ECO:0000313" key="4">
    <source>
        <dbReference type="Proteomes" id="UP000325182"/>
    </source>
</evidence>
<dbReference type="InterPro" id="IPR008719">
    <property type="entry name" value="N2O_reductase_NosL"/>
</dbReference>
<evidence type="ECO:0000256" key="1">
    <source>
        <dbReference type="SAM" id="MobiDB-lite"/>
    </source>
</evidence>
<dbReference type="Gene3D" id="3.30.70.2050">
    <property type="match status" value="1"/>
</dbReference>
<feature type="signal peptide" evidence="2">
    <location>
        <begin position="1"/>
        <end position="21"/>
    </location>
</feature>
<reference evidence="3 4" key="1">
    <citation type="submission" date="2019-08" db="EMBL/GenBank/DDBJ databases">
        <title>Bacillus genomes from the desert of Cuatro Cienegas, Coahuila.</title>
        <authorList>
            <person name="Olmedo-Alvarez G."/>
        </authorList>
    </citation>
    <scope>NUCLEOTIDE SEQUENCE [LARGE SCALE GENOMIC DNA]</scope>
    <source>
        <strain evidence="3 4">CH128b_4D</strain>
    </source>
</reference>
<evidence type="ECO:0000313" key="3">
    <source>
        <dbReference type="EMBL" id="TYR98547.1"/>
    </source>
</evidence>
<dbReference type="PANTHER" id="PTHR41247:SF1">
    <property type="entry name" value="HTH-TYPE TRANSCRIPTIONAL REPRESSOR YCNK"/>
    <property type="match status" value="1"/>
</dbReference>
<dbReference type="PROSITE" id="PS51257">
    <property type="entry name" value="PROKAR_LIPOPROTEIN"/>
    <property type="match status" value="1"/>
</dbReference>
<feature type="region of interest" description="Disordered" evidence="1">
    <location>
        <begin position="151"/>
        <end position="190"/>
    </location>
</feature>
<comment type="caution">
    <text evidence="3">The sequence shown here is derived from an EMBL/GenBank/DDBJ whole genome shotgun (WGS) entry which is preliminary data.</text>
</comment>
<keyword evidence="2" id="KW-0732">Signal</keyword>
<sequence length="190" mass="21725">MKKIIVLLAAAMFIAGCGNNAIEPVAIDESTDTCAVCNMQVMNSQFATEIILTNDKALKFDDVGCMYDWMDENGTEDMAAHFVRDFHTDDWIEGEQATYVYNESVKTPMSYNIISFQEKEDAEQFVEENNGDLLTYDDLQTHEWKMNREMKDHHHGHDHEETEGDDGHNHDDTEEEMDHSENGGHDSSDH</sequence>
<evidence type="ECO:0008006" key="5">
    <source>
        <dbReference type="Google" id="ProtNLM"/>
    </source>
</evidence>
<feature type="chain" id="PRO_5022776391" description="Lipoprotein" evidence="2">
    <location>
        <begin position="22"/>
        <end position="190"/>
    </location>
</feature>
<dbReference type="SUPFAM" id="SSF160387">
    <property type="entry name" value="NosL/MerB-like"/>
    <property type="match status" value="1"/>
</dbReference>
<feature type="compositionally biased region" description="Basic and acidic residues" evidence="1">
    <location>
        <begin position="179"/>
        <end position="190"/>
    </location>
</feature>